<organism evidence="4 5">
    <name type="scientific">Deinococcus radiodurans (strain ATCC 13939 / DSM 20539 / JCM 16871 / CCUG 27074 / LMG 4051 / NBRC 15346 / NCIMB 9279 / VKM B-1422 / R1)</name>
    <dbReference type="NCBI Taxonomy" id="243230"/>
    <lineage>
        <taxon>Bacteria</taxon>
        <taxon>Thermotogati</taxon>
        <taxon>Deinococcota</taxon>
        <taxon>Deinococci</taxon>
        <taxon>Deinococcales</taxon>
        <taxon>Deinococcaceae</taxon>
        <taxon>Deinococcus</taxon>
    </lineage>
</organism>
<dbReference type="HOGENOM" id="CLU_059021_1_4_0"/>
<dbReference type="OrthoDB" id="9792858at2"/>
<dbReference type="PATRIC" id="fig|243230.17.peg.2695"/>
<dbReference type="InterPro" id="IPR050268">
    <property type="entry name" value="NADH-dep_flavin_reductase"/>
</dbReference>
<dbReference type="InterPro" id="IPR012349">
    <property type="entry name" value="Split_barrel_FMN-bd"/>
</dbReference>
<evidence type="ECO:0000313" key="5">
    <source>
        <dbReference type="Proteomes" id="UP000002524"/>
    </source>
</evidence>
<accession>Q9RRM9</accession>
<evidence type="ECO:0000256" key="2">
    <source>
        <dbReference type="SAM" id="MobiDB-lite"/>
    </source>
</evidence>
<dbReference type="SMART" id="SM00903">
    <property type="entry name" value="Flavin_Reduct"/>
    <property type="match status" value="1"/>
</dbReference>
<dbReference type="PIR" id="E75271">
    <property type="entry name" value="E75271"/>
</dbReference>
<dbReference type="EnsemblBacteria" id="AAF11999">
    <property type="protein sequence ID" value="AAF11999"/>
    <property type="gene ID" value="DR_2459"/>
</dbReference>
<evidence type="ECO:0000313" key="4">
    <source>
        <dbReference type="EMBL" id="AAF11999.1"/>
    </source>
</evidence>
<dbReference type="eggNOG" id="COG1853">
    <property type="taxonomic scope" value="Bacteria"/>
</dbReference>
<dbReference type="EMBL" id="AE000513">
    <property type="protein sequence ID" value="AAF11999.1"/>
    <property type="molecule type" value="Genomic_DNA"/>
</dbReference>
<dbReference type="PANTHER" id="PTHR30466">
    <property type="entry name" value="FLAVIN REDUCTASE"/>
    <property type="match status" value="1"/>
</dbReference>
<dbReference type="Pfam" id="PF01613">
    <property type="entry name" value="Flavin_Reduct"/>
    <property type="match status" value="1"/>
</dbReference>
<dbReference type="PaxDb" id="243230-DR_2459"/>
<evidence type="ECO:0000259" key="3">
    <source>
        <dbReference type="SMART" id="SM00903"/>
    </source>
</evidence>
<dbReference type="InterPro" id="IPR002563">
    <property type="entry name" value="Flavin_Rdtase-like_dom"/>
</dbReference>
<dbReference type="Gene3D" id="2.30.110.10">
    <property type="entry name" value="Electron Transport, Fmn-binding Protein, Chain A"/>
    <property type="match status" value="1"/>
</dbReference>
<protein>
    <submittedName>
        <fullName evidence="4">Oxidoreductase, putative</fullName>
    </submittedName>
</protein>
<reference evidence="4 5" key="1">
    <citation type="journal article" date="1999" name="Science">
        <title>Genome sequence of the radioresistant bacterium Deinococcus radiodurans R1.</title>
        <authorList>
            <person name="White O."/>
            <person name="Eisen J.A."/>
            <person name="Heidelberg J.F."/>
            <person name="Hickey E.K."/>
            <person name="Peterson J.D."/>
            <person name="Dodson R.J."/>
            <person name="Haft D.H."/>
            <person name="Gwinn M.L."/>
            <person name="Nelson W.C."/>
            <person name="Richardson D.L."/>
            <person name="Moffat K.S."/>
            <person name="Qin H."/>
            <person name="Jiang L."/>
            <person name="Pamphile W."/>
            <person name="Crosby M."/>
            <person name="Shen M."/>
            <person name="Vamathevan J.J."/>
            <person name="Lam P."/>
            <person name="McDonald L."/>
            <person name="Utterback T."/>
            <person name="Zalewski C."/>
            <person name="Makarova K.S."/>
            <person name="Aravind L."/>
            <person name="Daly M.J."/>
            <person name="Minton K.W."/>
            <person name="Fleischmann R.D."/>
            <person name="Ketchum K.A."/>
            <person name="Nelson K.E."/>
            <person name="Salzberg S."/>
            <person name="Smith H.O."/>
            <person name="Venter J.C."/>
            <person name="Fraser C.M."/>
        </authorList>
    </citation>
    <scope>NUCLEOTIDE SEQUENCE [LARGE SCALE GENOMIC DNA]</scope>
    <source>
        <strain evidence="5">ATCC 13939 / DSM 20539 / JCM 16871 / LMG 4051 / NBRC 15346 / NCIMB 9279 / R1 / VKM B-1422</strain>
    </source>
</reference>
<sequence length="186" mass="20353">MTRPLARPGKRRGPGGKLPGMTHSPDADAHSGITPLEFRQTLGRFASGVTIITAQDGEQRRGMTASAFVSVSLTPPLVLVSVDRRAHMHGLLAEPEVTHFGVNVLGANQRHLSDHFAGRPGPEESVPWFMHESVPLLGGTIAQLVCRKEQVIAAGDHTLYMGFVEYSRYTDDDPLLYFRGQYHELG</sequence>
<dbReference type="InParanoid" id="Q9RRM9"/>
<dbReference type="AlphaFoldDB" id="Q9RRM9"/>
<feature type="region of interest" description="Disordered" evidence="2">
    <location>
        <begin position="1"/>
        <end position="32"/>
    </location>
</feature>
<dbReference type="SUPFAM" id="SSF50475">
    <property type="entry name" value="FMN-binding split barrel"/>
    <property type="match status" value="1"/>
</dbReference>
<dbReference type="Proteomes" id="UP000002524">
    <property type="component" value="Chromosome 1"/>
</dbReference>
<gene>
    <name evidence="4" type="ordered locus">DR_2459</name>
</gene>
<proteinExistence type="predicted"/>
<dbReference type="GO" id="GO:0042602">
    <property type="term" value="F:riboflavin reductase (NADPH) activity"/>
    <property type="evidence" value="ECO:0000318"/>
    <property type="project" value="GO_Central"/>
</dbReference>
<feature type="domain" description="Flavin reductase like" evidence="3">
    <location>
        <begin position="42"/>
        <end position="184"/>
    </location>
</feature>
<dbReference type="PANTHER" id="PTHR30466:SF1">
    <property type="entry name" value="FMN REDUCTASE (NADH) RUTF"/>
    <property type="match status" value="1"/>
</dbReference>
<evidence type="ECO:0000256" key="1">
    <source>
        <dbReference type="ARBA" id="ARBA00023002"/>
    </source>
</evidence>
<dbReference type="GO" id="GO:0010181">
    <property type="term" value="F:FMN binding"/>
    <property type="evidence" value="ECO:0007669"/>
    <property type="project" value="InterPro"/>
</dbReference>
<dbReference type="GO" id="GO:0006208">
    <property type="term" value="P:pyrimidine nucleobase catabolic process"/>
    <property type="evidence" value="ECO:0000318"/>
    <property type="project" value="GO_Central"/>
</dbReference>
<dbReference type="STRING" id="243230.DR_2459"/>
<dbReference type="KEGG" id="dra:DR_2459"/>
<keyword evidence="5" id="KW-1185">Reference proteome</keyword>
<name>Q9RRM9_DEIRA</name>
<keyword evidence="1" id="KW-0560">Oxidoreductase</keyword>